<organism evidence="1 2">
    <name type="scientific">Streptomyces griseosporeus</name>
    <dbReference type="NCBI Taxonomy" id="1910"/>
    <lineage>
        <taxon>Bacteria</taxon>
        <taxon>Bacillati</taxon>
        <taxon>Actinomycetota</taxon>
        <taxon>Actinomycetes</taxon>
        <taxon>Kitasatosporales</taxon>
        <taxon>Streptomycetaceae</taxon>
        <taxon>Streptomyces</taxon>
    </lineage>
</organism>
<dbReference type="Proteomes" id="UP001553148">
    <property type="component" value="Unassembled WGS sequence"/>
</dbReference>
<evidence type="ECO:0000313" key="2">
    <source>
        <dbReference type="Proteomes" id="UP001553148"/>
    </source>
</evidence>
<evidence type="ECO:0000313" key="1">
    <source>
        <dbReference type="EMBL" id="MEV8463606.1"/>
    </source>
</evidence>
<name>A0ABV3KWC1_STRGS</name>
<sequence length="56" mass="6188">MSNLHQLLTADNLEAAASGYAILRMVGADLLRLVRPGTGKRRRTRMEREGQPPLEG</sequence>
<dbReference type="EMBL" id="JBFAUJ010000016">
    <property type="protein sequence ID" value="MEV8463606.1"/>
    <property type="molecule type" value="Genomic_DNA"/>
</dbReference>
<comment type="caution">
    <text evidence="1">The sequence shown here is derived from an EMBL/GenBank/DDBJ whole genome shotgun (WGS) entry which is preliminary data.</text>
</comment>
<gene>
    <name evidence="1" type="ORF">AB0470_29170</name>
</gene>
<accession>A0ABV3KWC1</accession>
<dbReference type="RefSeq" id="WP_162655671.1">
    <property type="nucleotide sequence ID" value="NZ_JBFAUJ010000016.1"/>
</dbReference>
<proteinExistence type="predicted"/>
<protein>
    <submittedName>
        <fullName evidence="1">Uncharacterized protein</fullName>
    </submittedName>
</protein>
<keyword evidence="2" id="KW-1185">Reference proteome</keyword>
<reference evidence="1 2" key="1">
    <citation type="submission" date="2024-06" db="EMBL/GenBank/DDBJ databases">
        <title>The Natural Products Discovery Center: Release of the First 8490 Sequenced Strains for Exploring Actinobacteria Biosynthetic Diversity.</title>
        <authorList>
            <person name="Kalkreuter E."/>
            <person name="Kautsar S.A."/>
            <person name="Yang D."/>
            <person name="Bader C.D."/>
            <person name="Teijaro C.N."/>
            <person name="Fluegel L."/>
            <person name="Davis C.M."/>
            <person name="Simpson J.R."/>
            <person name="Lauterbach L."/>
            <person name="Steele A.D."/>
            <person name="Gui C."/>
            <person name="Meng S."/>
            <person name="Li G."/>
            <person name="Viehrig K."/>
            <person name="Ye F."/>
            <person name="Su P."/>
            <person name="Kiefer A.F."/>
            <person name="Nichols A."/>
            <person name="Cepeda A.J."/>
            <person name="Yan W."/>
            <person name="Fan B."/>
            <person name="Jiang Y."/>
            <person name="Adhikari A."/>
            <person name="Zheng C.-J."/>
            <person name="Schuster L."/>
            <person name="Cowan T.M."/>
            <person name="Smanski M.J."/>
            <person name="Chevrette M.G."/>
            <person name="De Carvalho L.P.S."/>
            <person name="Shen B."/>
        </authorList>
    </citation>
    <scope>NUCLEOTIDE SEQUENCE [LARGE SCALE GENOMIC DNA]</scope>
    <source>
        <strain evidence="1 2">NPDC052360</strain>
    </source>
</reference>